<keyword evidence="3" id="KW-1185">Reference proteome</keyword>
<name>E3J3Q1_PSEI1</name>
<dbReference type="HOGENOM" id="CLU_056342_1_1_11"/>
<reference evidence="2 3" key="1">
    <citation type="submission" date="2010-10" db="EMBL/GenBank/DDBJ databases">
        <title>Complete sequence of Frankia sp. EuI1c.</title>
        <authorList>
            <consortium name="US DOE Joint Genome Institute"/>
            <person name="Lucas S."/>
            <person name="Copeland A."/>
            <person name="Lapidus A."/>
            <person name="Cheng J.-F."/>
            <person name="Bruce D."/>
            <person name="Goodwin L."/>
            <person name="Pitluck S."/>
            <person name="Chertkov O."/>
            <person name="Detter J.C."/>
            <person name="Han C."/>
            <person name="Tapia R."/>
            <person name="Land M."/>
            <person name="Hauser L."/>
            <person name="Jeffries C."/>
            <person name="Kyrpides N."/>
            <person name="Ivanova N."/>
            <person name="Mikhailova N."/>
            <person name="Beauchemin N."/>
            <person name="Sen A."/>
            <person name="Sur S.A."/>
            <person name="Gtari M."/>
            <person name="Wall L."/>
            <person name="Tisa L."/>
            <person name="Woyke T."/>
        </authorList>
    </citation>
    <scope>NUCLEOTIDE SEQUENCE [LARGE SCALE GENOMIC DNA]</scope>
    <source>
        <strain evidence="3">DSM 45817 / CECT 9037 / EuI1c</strain>
    </source>
</reference>
<dbReference type="AlphaFoldDB" id="E3J3Q1"/>
<protein>
    <submittedName>
        <fullName evidence="2">Cyclase</fullName>
    </submittedName>
</protein>
<dbReference type="Pfam" id="PF00753">
    <property type="entry name" value="Lactamase_B"/>
    <property type="match status" value="1"/>
</dbReference>
<evidence type="ECO:0000313" key="3">
    <source>
        <dbReference type="Proteomes" id="UP000002484"/>
    </source>
</evidence>
<gene>
    <name evidence="2" type="ordered locus">FraEuI1c_1321</name>
</gene>
<dbReference type="PANTHER" id="PTHR42951">
    <property type="entry name" value="METALLO-BETA-LACTAMASE DOMAIN-CONTAINING"/>
    <property type="match status" value="1"/>
</dbReference>
<organism evidence="2 3">
    <name type="scientific">Pseudofrankia inefficax (strain DSM 45817 / CECT 9037 / DDB 130130 / EuI1c)</name>
    <name type="common">Frankia inefficax</name>
    <dbReference type="NCBI Taxonomy" id="298654"/>
    <lineage>
        <taxon>Bacteria</taxon>
        <taxon>Bacillati</taxon>
        <taxon>Actinomycetota</taxon>
        <taxon>Actinomycetes</taxon>
        <taxon>Frankiales</taxon>
        <taxon>Frankiaceae</taxon>
        <taxon>Pseudofrankia</taxon>
    </lineage>
</organism>
<dbReference type="SUPFAM" id="SSF56281">
    <property type="entry name" value="Metallo-hydrolase/oxidoreductase"/>
    <property type="match status" value="1"/>
</dbReference>
<dbReference type="InterPro" id="IPR001279">
    <property type="entry name" value="Metallo-B-lactamas"/>
</dbReference>
<dbReference type="EMBL" id="CP002299">
    <property type="protein sequence ID" value="ADP79388.1"/>
    <property type="molecule type" value="Genomic_DNA"/>
</dbReference>
<sequence length="316" mass="33073">MSGTAAGPAAMSGARLEAPRLLEVADRVFAYEQPPGGWCVNNAGILADGDGVVVIDTAATEARARRLRQAVDRLGAGPRRVLVNTHSHGDHTFGNHLFGQAATIIAHENARAEMRATGLALTALWPDTRWGRIAVTPPVLTVSDGLTVHVGDRSARLLPVGPAHTTGDLAVWLPDDRVLFAGDLLMSGCTPFHLFGSISGGLAAIDRLRALNPRTVICGHGPLAGPEVLDRCASYLRWVQRLAASAHAAGLTPLAAAREADLGPFADLLDPERLVGNLHRAYAELDGGEVARPLDAAGIFAEMVAFNGGKLPACLA</sequence>
<dbReference type="Gene3D" id="3.60.15.10">
    <property type="entry name" value="Ribonuclease Z/Hydroxyacylglutathione hydrolase-like"/>
    <property type="match status" value="1"/>
</dbReference>
<feature type="domain" description="Metallo-beta-lactamase" evidence="1">
    <location>
        <begin position="40"/>
        <end position="220"/>
    </location>
</feature>
<dbReference type="CDD" id="cd16282">
    <property type="entry name" value="metallo-hydrolase-like_MBL-fold"/>
    <property type="match status" value="1"/>
</dbReference>
<accession>E3J3Q1</accession>
<evidence type="ECO:0000259" key="1">
    <source>
        <dbReference type="SMART" id="SM00849"/>
    </source>
</evidence>
<dbReference type="Proteomes" id="UP000002484">
    <property type="component" value="Chromosome"/>
</dbReference>
<dbReference type="KEGG" id="fri:FraEuI1c_1321"/>
<dbReference type="PANTHER" id="PTHR42951:SF4">
    <property type="entry name" value="ACYL-COENZYME A THIOESTERASE MBLAC2"/>
    <property type="match status" value="1"/>
</dbReference>
<dbReference type="InParanoid" id="E3J3Q1"/>
<dbReference type="STRING" id="298654.FraEuI1c_1321"/>
<dbReference type="SMART" id="SM00849">
    <property type="entry name" value="Lactamase_B"/>
    <property type="match status" value="1"/>
</dbReference>
<dbReference type="InterPro" id="IPR036866">
    <property type="entry name" value="RibonucZ/Hydroxyglut_hydro"/>
</dbReference>
<dbReference type="InterPro" id="IPR050855">
    <property type="entry name" value="NDM-1-like"/>
</dbReference>
<proteinExistence type="predicted"/>
<evidence type="ECO:0000313" key="2">
    <source>
        <dbReference type="EMBL" id="ADP79388.1"/>
    </source>
</evidence>
<dbReference type="eggNOG" id="COG0491">
    <property type="taxonomic scope" value="Bacteria"/>
</dbReference>